<evidence type="ECO:0000313" key="1">
    <source>
        <dbReference type="Proteomes" id="UP000887540"/>
    </source>
</evidence>
<dbReference type="AlphaFoldDB" id="A0A914BVN7"/>
<dbReference type="Proteomes" id="UP000887540">
    <property type="component" value="Unplaced"/>
</dbReference>
<dbReference type="WBParaSite" id="ACRNAN_Path_1108.g4267.t1">
    <property type="protein sequence ID" value="ACRNAN_Path_1108.g4267.t1"/>
    <property type="gene ID" value="ACRNAN_Path_1108.g4267"/>
</dbReference>
<evidence type="ECO:0000313" key="2">
    <source>
        <dbReference type="WBParaSite" id="ACRNAN_Path_1108.g4267.t1"/>
    </source>
</evidence>
<proteinExistence type="predicted"/>
<name>A0A914BVN7_9BILA</name>
<reference evidence="2" key="1">
    <citation type="submission" date="2022-11" db="UniProtKB">
        <authorList>
            <consortium name="WormBaseParasite"/>
        </authorList>
    </citation>
    <scope>IDENTIFICATION</scope>
</reference>
<sequence>MVYRSLNEYGKSLPRYAKKTDDELEETAMNGNSSCLLEALLEVNTLLEAVRSSSFNTSKQIWNQLPEEVAGIPDPVRFKNAAKTFIVTTPSLRNE</sequence>
<organism evidence="1 2">
    <name type="scientific">Acrobeloides nanus</name>
    <dbReference type="NCBI Taxonomy" id="290746"/>
    <lineage>
        <taxon>Eukaryota</taxon>
        <taxon>Metazoa</taxon>
        <taxon>Ecdysozoa</taxon>
        <taxon>Nematoda</taxon>
        <taxon>Chromadorea</taxon>
        <taxon>Rhabditida</taxon>
        <taxon>Tylenchina</taxon>
        <taxon>Cephalobomorpha</taxon>
        <taxon>Cephaloboidea</taxon>
        <taxon>Cephalobidae</taxon>
        <taxon>Acrobeloides</taxon>
    </lineage>
</organism>
<keyword evidence="1" id="KW-1185">Reference proteome</keyword>
<accession>A0A914BVN7</accession>
<protein>
    <submittedName>
        <fullName evidence="2">Uncharacterized protein</fullName>
    </submittedName>
</protein>